<gene>
    <name evidence="2" type="ORF">GCM10007392_18170</name>
</gene>
<dbReference type="PROSITE" id="PS51257">
    <property type="entry name" value="PROKAR_LIPOPROTEIN"/>
    <property type="match status" value="1"/>
</dbReference>
<feature type="compositionally biased region" description="Low complexity" evidence="1">
    <location>
        <begin position="49"/>
        <end position="78"/>
    </location>
</feature>
<dbReference type="Proteomes" id="UP000626148">
    <property type="component" value="Unassembled WGS sequence"/>
</dbReference>
<protein>
    <submittedName>
        <fullName evidence="2">Uncharacterized protein</fullName>
    </submittedName>
</protein>
<reference evidence="2" key="1">
    <citation type="journal article" date="2014" name="Int. J. Syst. Evol. Microbiol.">
        <title>Complete genome sequence of Corynebacterium casei LMG S-19264T (=DSM 44701T), isolated from a smear-ripened cheese.</title>
        <authorList>
            <consortium name="US DOE Joint Genome Institute (JGI-PGF)"/>
            <person name="Walter F."/>
            <person name="Albersmeier A."/>
            <person name="Kalinowski J."/>
            <person name="Ruckert C."/>
        </authorList>
    </citation>
    <scope>NUCLEOTIDE SEQUENCE</scope>
    <source>
        <strain evidence="2">KCTC 22169</strain>
    </source>
</reference>
<accession>A0A918N8K4</accession>
<organism evidence="2 3">
    <name type="scientific">Saccharospirillum salsuginis</name>
    <dbReference type="NCBI Taxonomy" id="418750"/>
    <lineage>
        <taxon>Bacteria</taxon>
        <taxon>Pseudomonadati</taxon>
        <taxon>Pseudomonadota</taxon>
        <taxon>Gammaproteobacteria</taxon>
        <taxon>Oceanospirillales</taxon>
        <taxon>Saccharospirillaceae</taxon>
        <taxon>Saccharospirillum</taxon>
    </lineage>
</organism>
<feature type="region of interest" description="Disordered" evidence="1">
    <location>
        <begin position="35"/>
        <end position="81"/>
    </location>
</feature>
<evidence type="ECO:0000256" key="1">
    <source>
        <dbReference type="SAM" id="MobiDB-lite"/>
    </source>
</evidence>
<dbReference type="EMBL" id="BMXR01000004">
    <property type="protein sequence ID" value="GGX51290.1"/>
    <property type="molecule type" value="Genomic_DNA"/>
</dbReference>
<name>A0A918N8K4_9GAMM</name>
<proteinExistence type="predicted"/>
<reference evidence="2" key="2">
    <citation type="submission" date="2020-09" db="EMBL/GenBank/DDBJ databases">
        <authorList>
            <person name="Sun Q."/>
            <person name="Kim S."/>
        </authorList>
    </citation>
    <scope>NUCLEOTIDE SEQUENCE</scope>
    <source>
        <strain evidence="2">KCTC 22169</strain>
    </source>
</reference>
<keyword evidence="3" id="KW-1185">Reference proteome</keyword>
<comment type="caution">
    <text evidence="2">The sequence shown here is derived from an EMBL/GenBank/DDBJ whole genome shotgun (WGS) entry which is preliminary data.</text>
</comment>
<dbReference type="AlphaFoldDB" id="A0A918N8K4"/>
<evidence type="ECO:0000313" key="3">
    <source>
        <dbReference type="Proteomes" id="UP000626148"/>
    </source>
</evidence>
<sequence>MRSIRLILPLVFTGLITSGCSTVPGLSVLNKGSKKEVSTSEDPSPVANAAATTDGSATADAAATTTSAAPAPSDDPAPVFDPLLATLTQTPDLFSTHPDLSEENQRAREVYDPYAHYPEDLYQALRRGFQFDLSLENPRIMTQLRWYASHQSYFDRVSERAGRYMHHIIAELEARDMPWTWPCFPSWKAPSIRSPTRTAAPPACGNSFHRPDACSTSSRTGGTTAAAMSWTRPAPPWNTWIN</sequence>
<evidence type="ECO:0000313" key="2">
    <source>
        <dbReference type="EMBL" id="GGX51290.1"/>
    </source>
</evidence>